<evidence type="ECO:0000313" key="2">
    <source>
        <dbReference type="EMBL" id="MBG8553236.1"/>
    </source>
</evidence>
<reference evidence="2 3" key="1">
    <citation type="submission" date="2020-11" db="EMBL/GenBank/DDBJ databases">
        <title>Hymenobacter sp.</title>
        <authorList>
            <person name="Kim M.K."/>
        </authorList>
    </citation>
    <scope>NUCLEOTIDE SEQUENCE [LARGE SCALE GENOMIC DNA]</scope>
    <source>
        <strain evidence="2 3">BT594</strain>
    </source>
</reference>
<evidence type="ECO:0008006" key="4">
    <source>
        <dbReference type="Google" id="ProtNLM"/>
    </source>
</evidence>
<feature type="region of interest" description="Disordered" evidence="1">
    <location>
        <begin position="163"/>
        <end position="239"/>
    </location>
</feature>
<name>A0ABS0KZH9_9BACT</name>
<evidence type="ECO:0000256" key="1">
    <source>
        <dbReference type="SAM" id="MobiDB-lite"/>
    </source>
</evidence>
<feature type="compositionally biased region" description="Polar residues" evidence="1">
    <location>
        <begin position="1"/>
        <end position="11"/>
    </location>
</feature>
<accession>A0ABS0KZH9</accession>
<dbReference type="EMBL" id="JADWYK010000003">
    <property type="protein sequence ID" value="MBG8553236.1"/>
    <property type="molecule type" value="Genomic_DNA"/>
</dbReference>
<dbReference type="Proteomes" id="UP000601099">
    <property type="component" value="Unassembled WGS sequence"/>
</dbReference>
<dbReference type="RefSeq" id="WP_196954264.1">
    <property type="nucleotide sequence ID" value="NZ_JADWYK010000003.1"/>
</dbReference>
<feature type="compositionally biased region" description="Low complexity" evidence="1">
    <location>
        <begin position="69"/>
        <end position="91"/>
    </location>
</feature>
<gene>
    <name evidence="2" type="ORF">I5L79_06745</name>
</gene>
<protein>
    <recommendedName>
        <fullName evidence="4">YtxH domain-containing protein</fullName>
    </recommendedName>
</protein>
<feature type="compositionally biased region" description="Low complexity" evidence="1">
    <location>
        <begin position="208"/>
        <end position="217"/>
    </location>
</feature>
<feature type="compositionally biased region" description="Basic and acidic residues" evidence="1">
    <location>
        <begin position="222"/>
        <end position="231"/>
    </location>
</feature>
<feature type="region of interest" description="Disordered" evidence="1">
    <location>
        <begin position="1"/>
        <end position="112"/>
    </location>
</feature>
<evidence type="ECO:0000313" key="3">
    <source>
        <dbReference type="Proteomes" id="UP000601099"/>
    </source>
</evidence>
<keyword evidence="3" id="KW-1185">Reference proteome</keyword>
<feature type="compositionally biased region" description="Polar residues" evidence="1">
    <location>
        <begin position="37"/>
        <end position="68"/>
    </location>
</feature>
<proteinExistence type="predicted"/>
<organism evidence="2 3">
    <name type="scientific">Hymenobacter guriensis</name>
    <dbReference type="NCBI Taxonomy" id="2793065"/>
    <lineage>
        <taxon>Bacteria</taxon>
        <taxon>Pseudomonadati</taxon>
        <taxon>Bacteroidota</taxon>
        <taxon>Cytophagia</taxon>
        <taxon>Cytophagales</taxon>
        <taxon>Hymenobacteraceae</taxon>
        <taxon>Hymenobacter</taxon>
    </lineage>
</organism>
<feature type="compositionally biased region" description="Low complexity" evidence="1">
    <location>
        <begin position="12"/>
        <end position="34"/>
    </location>
</feature>
<sequence>MENKQNQPSSGNSISNKASQSASDSSFSQQNADSVSGAASQPQKDKQASSSAVSAKNTTSQQPSGRTLSSDSPSSATDTSSSENKSSLTDSISTLRDTVEDRFNQGKSGVQSWISETDWRETVNQLPQSVKDLGTKAVDQFNKLTTTQKMVGGALLLGGLGYLASRSTPKSKDSDWSSAKARRNDYRSGNIPRAEGSYRSSEWDKRTTSSPSASSTSYNQDQDSRRQDRGPIGHVNLDS</sequence>
<comment type="caution">
    <text evidence="2">The sequence shown here is derived from an EMBL/GenBank/DDBJ whole genome shotgun (WGS) entry which is preliminary data.</text>
</comment>